<dbReference type="AlphaFoldDB" id="A0A0A9FHI2"/>
<name>A0A0A9FHI2_ARUDO</name>
<evidence type="ECO:0000313" key="1">
    <source>
        <dbReference type="EMBL" id="JAE10669.1"/>
    </source>
</evidence>
<proteinExistence type="predicted"/>
<sequence length="71" mass="7757">MNCSISYSNDFSCKSVCSRNPSYADQFFMLCAEPCLLKNVKLSAILSSFCSGWPAMFAGTSFLISNSTEFG</sequence>
<protein>
    <submittedName>
        <fullName evidence="1">Uncharacterized protein</fullName>
    </submittedName>
</protein>
<accession>A0A0A9FHI2</accession>
<dbReference type="EMBL" id="GBRH01187227">
    <property type="protein sequence ID" value="JAE10669.1"/>
    <property type="molecule type" value="Transcribed_RNA"/>
</dbReference>
<reference evidence="1" key="2">
    <citation type="journal article" date="2015" name="Data Brief">
        <title>Shoot transcriptome of the giant reed, Arundo donax.</title>
        <authorList>
            <person name="Barrero R.A."/>
            <person name="Guerrero F.D."/>
            <person name="Moolhuijzen P."/>
            <person name="Goolsby J.A."/>
            <person name="Tidwell J."/>
            <person name="Bellgard S.E."/>
            <person name="Bellgard M.I."/>
        </authorList>
    </citation>
    <scope>NUCLEOTIDE SEQUENCE</scope>
    <source>
        <tissue evidence="1">Shoot tissue taken approximately 20 cm above the soil surface</tissue>
    </source>
</reference>
<organism evidence="1">
    <name type="scientific">Arundo donax</name>
    <name type="common">Giant reed</name>
    <name type="synonym">Donax arundinaceus</name>
    <dbReference type="NCBI Taxonomy" id="35708"/>
    <lineage>
        <taxon>Eukaryota</taxon>
        <taxon>Viridiplantae</taxon>
        <taxon>Streptophyta</taxon>
        <taxon>Embryophyta</taxon>
        <taxon>Tracheophyta</taxon>
        <taxon>Spermatophyta</taxon>
        <taxon>Magnoliopsida</taxon>
        <taxon>Liliopsida</taxon>
        <taxon>Poales</taxon>
        <taxon>Poaceae</taxon>
        <taxon>PACMAD clade</taxon>
        <taxon>Arundinoideae</taxon>
        <taxon>Arundineae</taxon>
        <taxon>Arundo</taxon>
    </lineage>
</organism>
<reference evidence="1" key="1">
    <citation type="submission" date="2014-09" db="EMBL/GenBank/DDBJ databases">
        <authorList>
            <person name="Magalhaes I.L.F."/>
            <person name="Oliveira U."/>
            <person name="Santos F.R."/>
            <person name="Vidigal T.H.D.A."/>
            <person name="Brescovit A.D."/>
            <person name="Santos A.J."/>
        </authorList>
    </citation>
    <scope>NUCLEOTIDE SEQUENCE</scope>
    <source>
        <tissue evidence="1">Shoot tissue taken approximately 20 cm above the soil surface</tissue>
    </source>
</reference>